<feature type="modified residue" description="N6-(pyridoxal phosphate)lysine" evidence="11">
    <location>
        <position position="44"/>
    </location>
</feature>
<comment type="similarity">
    <text evidence="3 12">Belongs to the cysteine synthase/cystathionine beta-synthase family.</text>
</comment>
<protein>
    <recommendedName>
        <fullName evidence="4 12">Cysteine synthase</fullName>
        <ecNumber evidence="4 12">2.5.1.47</ecNumber>
    </recommendedName>
</protein>
<evidence type="ECO:0000256" key="10">
    <source>
        <dbReference type="PIRSR" id="PIRSR605856-50"/>
    </source>
</evidence>
<evidence type="ECO:0000313" key="14">
    <source>
        <dbReference type="EMBL" id="KOH43253.1"/>
    </source>
</evidence>
<dbReference type="NCBIfam" id="TIGR01139">
    <property type="entry name" value="cysK"/>
    <property type="match status" value="1"/>
</dbReference>
<evidence type="ECO:0000313" key="15">
    <source>
        <dbReference type="Proteomes" id="UP000036958"/>
    </source>
</evidence>
<dbReference type="PANTHER" id="PTHR10314">
    <property type="entry name" value="CYSTATHIONINE BETA-SYNTHASE"/>
    <property type="match status" value="1"/>
</dbReference>
<accession>A0A0L8V4H8</accession>
<dbReference type="CDD" id="cd01561">
    <property type="entry name" value="CBS_like"/>
    <property type="match status" value="1"/>
</dbReference>
<evidence type="ECO:0000256" key="2">
    <source>
        <dbReference type="ARBA" id="ARBA00004962"/>
    </source>
</evidence>
<dbReference type="RefSeq" id="WP_053187142.1">
    <property type="nucleotide sequence ID" value="NZ_LGIA01000194.1"/>
</dbReference>
<comment type="catalytic activity">
    <reaction evidence="9 12">
        <text>O-acetyl-L-serine + hydrogen sulfide = L-cysteine + acetate</text>
        <dbReference type="Rhea" id="RHEA:14829"/>
        <dbReference type="ChEBI" id="CHEBI:29919"/>
        <dbReference type="ChEBI" id="CHEBI:30089"/>
        <dbReference type="ChEBI" id="CHEBI:35235"/>
        <dbReference type="ChEBI" id="CHEBI:58340"/>
        <dbReference type="EC" id="2.5.1.47"/>
    </reaction>
</comment>
<evidence type="ECO:0000256" key="4">
    <source>
        <dbReference type="ARBA" id="ARBA00012681"/>
    </source>
</evidence>
<dbReference type="InterPro" id="IPR036052">
    <property type="entry name" value="TrpB-like_PALP_sf"/>
</dbReference>
<dbReference type="InterPro" id="IPR050214">
    <property type="entry name" value="Cys_Synth/Cystath_Beta-Synth"/>
</dbReference>
<evidence type="ECO:0000256" key="5">
    <source>
        <dbReference type="ARBA" id="ARBA00022605"/>
    </source>
</evidence>
<dbReference type="EC" id="2.5.1.47" evidence="4 12"/>
<evidence type="ECO:0000256" key="12">
    <source>
        <dbReference type="RuleBase" id="RU003985"/>
    </source>
</evidence>
<evidence type="ECO:0000256" key="3">
    <source>
        <dbReference type="ARBA" id="ARBA00007103"/>
    </source>
</evidence>
<feature type="domain" description="Tryptophan synthase beta chain-like PALP" evidence="13">
    <location>
        <begin position="7"/>
        <end position="294"/>
    </location>
</feature>
<dbReference type="GO" id="GO:0006535">
    <property type="term" value="P:cysteine biosynthetic process from serine"/>
    <property type="evidence" value="ECO:0007669"/>
    <property type="project" value="UniProtKB-UniRule"/>
</dbReference>
<comment type="cofactor">
    <cofactor evidence="1 10 12">
        <name>pyridoxal 5'-phosphate</name>
        <dbReference type="ChEBI" id="CHEBI:597326"/>
    </cofactor>
</comment>
<gene>
    <name evidence="14" type="ORF">NC99_39210</name>
</gene>
<dbReference type="OrthoDB" id="9808024at2"/>
<dbReference type="NCBIfam" id="TIGR01136">
    <property type="entry name" value="cysKM"/>
    <property type="match status" value="1"/>
</dbReference>
<evidence type="ECO:0000256" key="8">
    <source>
        <dbReference type="ARBA" id="ARBA00023192"/>
    </source>
</evidence>
<dbReference type="PATRIC" id="fig|1409788.3.peg.4008"/>
<reference evidence="15" key="1">
    <citation type="submission" date="2015-07" db="EMBL/GenBank/DDBJ databases">
        <title>Genome sequencing of Sunxiuqinia dokdonensis strain SK.</title>
        <authorList>
            <person name="Ahn S."/>
            <person name="Kim B.-C."/>
        </authorList>
    </citation>
    <scope>NUCLEOTIDE SEQUENCE [LARGE SCALE GENOMIC DNA]</scope>
    <source>
        <strain evidence="15">SK</strain>
    </source>
</reference>
<keyword evidence="6 12" id="KW-0808">Transferase</keyword>
<evidence type="ECO:0000256" key="7">
    <source>
        <dbReference type="ARBA" id="ARBA00022898"/>
    </source>
</evidence>
<evidence type="ECO:0000256" key="6">
    <source>
        <dbReference type="ARBA" id="ARBA00022679"/>
    </source>
</evidence>
<evidence type="ECO:0000256" key="9">
    <source>
        <dbReference type="ARBA" id="ARBA00047931"/>
    </source>
</evidence>
<keyword evidence="7 10" id="KW-0663">Pyridoxal phosphate</keyword>
<evidence type="ECO:0000259" key="13">
    <source>
        <dbReference type="Pfam" id="PF00291"/>
    </source>
</evidence>
<comment type="caution">
    <text evidence="14">The sequence shown here is derived from an EMBL/GenBank/DDBJ whole genome shotgun (WGS) entry which is preliminary data.</text>
</comment>
<dbReference type="InterPro" id="IPR001926">
    <property type="entry name" value="TrpB-like_PALP"/>
</dbReference>
<organism evidence="14 15">
    <name type="scientific">Sunxiuqinia dokdonensis</name>
    <dbReference type="NCBI Taxonomy" id="1409788"/>
    <lineage>
        <taxon>Bacteria</taxon>
        <taxon>Pseudomonadati</taxon>
        <taxon>Bacteroidota</taxon>
        <taxon>Bacteroidia</taxon>
        <taxon>Marinilabiliales</taxon>
        <taxon>Prolixibacteraceae</taxon>
        <taxon>Sunxiuqinia</taxon>
    </lineage>
</organism>
<dbReference type="InterPro" id="IPR005859">
    <property type="entry name" value="CysK"/>
</dbReference>
<dbReference type="AlphaFoldDB" id="A0A0L8V4H8"/>
<feature type="binding site" evidence="10">
    <location>
        <begin position="178"/>
        <end position="182"/>
    </location>
    <ligand>
        <name>pyridoxal 5'-phosphate</name>
        <dbReference type="ChEBI" id="CHEBI:597326"/>
    </ligand>
</feature>
<dbReference type="EMBL" id="LGIA01000194">
    <property type="protein sequence ID" value="KOH43253.1"/>
    <property type="molecule type" value="Genomic_DNA"/>
</dbReference>
<dbReference type="SUPFAM" id="SSF53686">
    <property type="entry name" value="Tryptophan synthase beta subunit-like PLP-dependent enzymes"/>
    <property type="match status" value="1"/>
</dbReference>
<dbReference type="PROSITE" id="PS00901">
    <property type="entry name" value="CYS_SYNTHASE"/>
    <property type="match status" value="1"/>
</dbReference>
<evidence type="ECO:0000256" key="11">
    <source>
        <dbReference type="PIRSR" id="PIRSR605856-51"/>
    </source>
</evidence>
<proteinExistence type="inferred from homology"/>
<sequence>MKIATDITKLVANTPMVELNRLTKGCLARVIVKLESQNPGSSVKDRLALAMIESAEREGRINKDTVIIEPTSGNTGIGLAMVCAVKGYRLKIVMPESVSVERRVVLKAYGAELVLTSAKGGMREAIEQTEELARELENVFIPMQFANPANVEMHRKTTALEIWNDTEGTVDIFVAGAGTGGTITGVSEVLKEKKPSVHCVVVEPKNSSILSGNPPGSHKIQGIGAGFIPKVLNTKIYDEVFQVSDEDAFETARRLAKEEGLFCGISSGANVYAALEIAKRAENKGKCVVVILCDTGERYLSTTLFNPEKDAI</sequence>
<dbReference type="FunFam" id="3.40.50.1100:FF:000006">
    <property type="entry name" value="Cysteine synthase"/>
    <property type="match status" value="1"/>
</dbReference>
<evidence type="ECO:0000256" key="1">
    <source>
        <dbReference type="ARBA" id="ARBA00001933"/>
    </source>
</evidence>
<dbReference type="GO" id="GO:0004124">
    <property type="term" value="F:cysteine synthase activity"/>
    <property type="evidence" value="ECO:0007669"/>
    <property type="project" value="UniProtKB-UniRule"/>
</dbReference>
<comment type="pathway">
    <text evidence="2">Amino-acid biosynthesis; L-cysteine biosynthesis; L-cysteine from L-serine: step 2/2.</text>
</comment>
<dbReference type="Pfam" id="PF00291">
    <property type="entry name" value="PALP"/>
    <property type="match status" value="1"/>
</dbReference>
<feature type="binding site" evidence="10">
    <location>
        <position position="74"/>
    </location>
    <ligand>
        <name>pyridoxal 5'-phosphate</name>
        <dbReference type="ChEBI" id="CHEBI:597326"/>
    </ligand>
</feature>
<dbReference type="STRING" id="1409788.NC99_39210"/>
<keyword evidence="15" id="KW-1185">Reference proteome</keyword>
<dbReference type="Gene3D" id="3.40.50.1100">
    <property type="match status" value="2"/>
</dbReference>
<keyword evidence="5 12" id="KW-0028">Amino-acid biosynthesis</keyword>
<feature type="binding site" evidence="10">
    <location>
        <position position="266"/>
    </location>
    <ligand>
        <name>pyridoxal 5'-phosphate</name>
        <dbReference type="ChEBI" id="CHEBI:597326"/>
    </ligand>
</feature>
<name>A0A0L8V4H8_9BACT</name>
<keyword evidence="8 12" id="KW-0198">Cysteine biosynthesis</keyword>
<dbReference type="InterPro" id="IPR001216">
    <property type="entry name" value="P-phosphate_BS"/>
</dbReference>
<dbReference type="InterPro" id="IPR005856">
    <property type="entry name" value="Cys_synth"/>
</dbReference>
<dbReference type="Proteomes" id="UP000036958">
    <property type="component" value="Unassembled WGS sequence"/>
</dbReference>